<dbReference type="PROSITE" id="PS51038">
    <property type="entry name" value="BAH"/>
    <property type="match status" value="1"/>
</dbReference>
<dbReference type="GO" id="GO:0009654">
    <property type="term" value="C:photosystem II oxygen evolving complex"/>
    <property type="evidence" value="ECO:0007669"/>
    <property type="project" value="InterPro"/>
</dbReference>
<dbReference type="InterPro" id="IPR002683">
    <property type="entry name" value="PsbP_C"/>
</dbReference>
<dbReference type="SMART" id="SM00249">
    <property type="entry name" value="PHD"/>
    <property type="match status" value="1"/>
</dbReference>
<dbReference type="Gene3D" id="2.30.30.490">
    <property type="match status" value="1"/>
</dbReference>
<accession>A0AAW1QJY1</accession>
<keyword evidence="2 4" id="KW-0863">Zinc-finger</keyword>
<comment type="caution">
    <text evidence="7">The sequence shown here is derived from an EMBL/GenBank/DDBJ whole genome shotgun (WGS) entry which is preliminary data.</text>
</comment>
<feature type="domain" description="BAH" evidence="6">
    <location>
        <begin position="1"/>
        <end position="103"/>
    </location>
</feature>
<dbReference type="GO" id="GO:0019898">
    <property type="term" value="C:extrinsic component of membrane"/>
    <property type="evidence" value="ECO:0007669"/>
    <property type="project" value="InterPro"/>
</dbReference>
<organism evidence="7 8">
    <name type="scientific">Elliptochloris bilobata</name>
    <dbReference type="NCBI Taxonomy" id="381761"/>
    <lineage>
        <taxon>Eukaryota</taxon>
        <taxon>Viridiplantae</taxon>
        <taxon>Chlorophyta</taxon>
        <taxon>core chlorophytes</taxon>
        <taxon>Trebouxiophyceae</taxon>
        <taxon>Trebouxiophyceae incertae sedis</taxon>
        <taxon>Elliptochloris clade</taxon>
        <taxon>Elliptochloris</taxon>
    </lineage>
</organism>
<dbReference type="EMBL" id="JALJOU010000098">
    <property type="protein sequence ID" value="KAK9821725.1"/>
    <property type="molecule type" value="Genomic_DNA"/>
</dbReference>
<evidence type="ECO:0000256" key="4">
    <source>
        <dbReference type="PROSITE-ProRule" id="PRU00146"/>
    </source>
</evidence>
<evidence type="ECO:0000256" key="2">
    <source>
        <dbReference type="ARBA" id="ARBA00022771"/>
    </source>
</evidence>
<dbReference type="GO" id="GO:0008270">
    <property type="term" value="F:zinc ion binding"/>
    <property type="evidence" value="ECO:0007669"/>
    <property type="project" value="UniProtKB-KW"/>
</dbReference>
<dbReference type="GO" id="GO:0015979">
    <property type="term" value="P:photosynthesis"/>
    <property type="evidence" value="ECO:0007669"/>
    <property type="project" value="InterPro"/>
</dbReference>
<dbReference type="Gene3D" id="3.30.40.10">
    <property type="entry name" value="Zinc/RING finger domain, C3HC4 (zinc finger)"/>
    <property type="match status" value="1"/>
</dbReference>
<dbReference type="InterPro" id="IPR019786">
    <property type="entry name" value="Zinc_finger_PHD-type_CS"/>
</dbReference>
<keyword evidence="8" id="KW-1185">Reference proteome</keyword>
<proteinExistence type="predicted"/>
<dbReference type="AlphaFoldDB" id="A0AAW1QJY1"/>
<dbReference type="InterPro" id="IPR011011">
    <property type="entry name" value="Znf_FYVE_PHD"/>
</dbReference>
<evidence type="ECO:0000259" key="6">
    <source>
        <dbReference type="PROSITE" id="PS51038"/>
    </source>
</evidence>
<dbReference type="PANTHER" id="PTHR46364">
    <property type="entry name" value="OS08G0421900 PROTEIN"/>
    <property type="match status" value="1"/>
</dbReference>
<name>A0AAW1QJY1_9CHLO</name>
<feature type="domain" description="PHD-type" evidence="5">
    <location>
        <begin position="105"/>
        <end position="156"/>
    </location>
</feature>
<dbReference type="InterPro" id="IPR001025">
    <property type="entry name" value="BAH_dom"/>
</dbReference>
<dbReference type="Pfam" id="PF01789">
    <property type="entry name" value="PsbP"/>
    <property type="match status" value="1"/>
</dbReference>
<keyword evidence="3" id="KW-0862">Zinc</keyword>
<dbReference type="Pfam" id="PF01426">
    <property type="entry name" value="BAH"/>
    <property type="match status" value="1"/>
</dbReference>
<dbReference type="InterPro" id="IPR001965">
    <property type="entry name" value="Znf_PHD"/>
</dbReference>
<evidence type="ECO:0000256" key="3">
    <source>
        <dbReference type="ARBA" id="ARBA00022833"/>
    </source>
</evidence>
<keyword evidence="1" id="KW-0479">Metal-binding</keyword>
<protein>
    <submittedName>
        <fullName evidence="7">Uncharacterized protein</fullName>
    </submittedName>
</protein>
<dbReference type="SUPFAM" id="SSF57903">
    <property type="entry name" value="FYVE/PHD zinc finger"/>
    <property type="match status" value="1"/>
</dbReference>
<reference evidence="7 8" key="1">
    <citation type="journal article" date="2024" name="Nat. Commun.">
        <title>Phylogenomics reveals the evolutionary origins of lichenization in chlorophyte algae.</title>
        <authorList>
            <person name="Puginier C."/>
            <person name="Libourel C."/>
            <person name="Otte J."/>
            <person name="Skaloud P."/>
            <person name="Haon M."/>
            <person name="Grisel S."/>
            <person name="Petersen M."/>
            <person name="Berrin J.G."/>
            <person name="Delaux P.M."/>
            <person name="Dal Grande F."/>
            <person name="Keller J."/>
        </authorList>
    </citation>
    <scope>NUCLEOTIDE SEQUENCE [LARGE SCALE GENOMIC DNA]</scope>
    <source>
        <strain evidence="7 8">SAG 245.80</strain>
    </source>
</reference>
<dbReference type="SUPFAM" id="SSF55724">
    <property type="entry name" value="Mog1p/PsbP-like"/>
    <property type="match status" value="1"/>
</dbReference>
<dbReference type="InterPro" id="IPR043151">
    <property type="entry name" value="BAH_sf"/>
</dbReference>
<dbReference type="InterPro" id="IPR013083">
    <property type="entry name" value="Znf_RING/FYVE/PHD"/>
</dbReference>
<dbReference type="InterPro" id="IPR016123">
    <property type="entry name" value="Mog1/PsbP_a/b/a-sand"/>
</dbReference>
<evidence type="ECO:0000313" key="7">
    <source>
        <dbReference type="EMBL" id="KAK9821725.1"/>
    </source>
</evidence>
<gene>
    <name evidence="7" type="ORF">WJX81_005807</name>
</gene>
<dbReference type="PROSITE" id="PS50016">
    <property type="entry name" value="ZF_PHD_2"/>
    <property type="match status" value="1"/>
</dbReference>
<dbReference type="Pfam" id="PF00628">
    <property type="entry name" value="PHD"/>
    <property type="match status" value="1"/>
</dbReference>
<dbReference type="PROSITE" id="PS01359">
    <property type="entry name" value="ZF_PHD_1"/>
    <property type="match status" value="1"/>
</dbReference>
<evidence type="ECO:0000313" key="8">
    <source>
        <dbReference type="Proteomes" id="UP001445335"/>
    </source>
</evidence>
<dbReference type="Gene3D" id="3.40.1000.10">
    <property type="entry name" value="Mog1/PsbP, alpha/beta/alpha sandwich"/>
    <property type="match status" value="1"/>
</dbReference>
<dbReference type="InterPro" id="IPR019787">
    <property type="entry name" value="Znf_PHD-finger"/>
</dbReference>
<dbReference type="GO" id="GO:0003682">
    <property type="term" value="F:chromatin binding"/>
    <property type="evidence" value="ECO:0007669"/>
    <property type="project" value="InterPro"/>
</dbReference>
<dbReference type="Proteomes" id="UP001445335">
    <property type="component" value="Unassembled WGS sequence"/>
</dbReference>
<sequence length="396" mass="43887">MKGKKTHKLTNFNHNGVNYKLKDCILVAWFYRPEEAQGGRKQFHGEKELFKSEHLDWCLAVTIEGKCQVHSLRAYQALKKVELTDYFTRFTYKPTTHEFRPDRVPVYCVCELPYNPDAYMVQCEACEDWFHPQCIGYTQAQVEPIKNFTCPECQQAGRDAKRIPGVTAARLHVVVRAQAEEPAVARRAALGLLAGAAALITNTPSSEAAFGEAARVFGGKATNTSGFIPYSGEGFALLLPARWNPSKEKDFPGVQLRYEDNGDAVNNLTVIVQKTDKTSIEGYGAPDKFLGDVSFLLGEQVFKGDTISEGGFQPNKVSAASLLDVQSAKDKNGKTYYKYEILTRSADGDEGGRHQLINAAVSNGNLYLLKVQIGDKRWFKGAKKDGEGTFNSFVVA</sequence>
<evidence type="ECO:0000256" key="1">
    <source>
        <dbReference type="ARBA" id="ARBA00022723"/>
    </source>
</evidence>
<evidence type="ECO:0000259" key="5">
    <source>
        <dbReference type="PROSITE" id="PS50016"/>
    </source>
</evidence>
<dbReference type="GO" id="GO:0005509">
    <property type="term" value="F:calcium ion binding"/>
    <property type="evidence" value="ECO:0007669"/>
    <property type="project" value="InterPro"/>
</dbReference>